<dbReference type="PROSITE" id="PS51257">
    <property type="entry name" value="PROKAR_LIPOPROTEIN"/>
    <property type="match status" value="1"/>
</dbReference>
<name>A0ABT9D7A2_9CELL</name>
<protein>
    <recommendedName>
        <fullName evidence="5">Lipoprotein</fullName>
    </recommendedName>
</protein>
<feature type="signal peptide" evidence="2">
    <location>
        <begin position="1"/>
        <end position="22"/>
    </location>
</feature>
<evidence type="ECO:0000256" key="2">
    <source>
        <dbReference type="SAM" id="SignalP"/>
    </source>
</evidence>
<comment type="caution">
    <text evidence="3">The sequence shown here is derived from an EMBL/GenBank/DDBJ whole genome shotgun (WGS) entry which is preliminary data.</text>
</comment>
<evidence type="ECO:0008006" key="5">
    <source>
        <dbReference type="Google" id="ProtNLM"/>
    </source>
</evidence>
<evidence type="ECO:0000256" key="1">
    <source>
        <dbReference type="SAM" id="MobiDB-lite"/>
    </source>
</evidence>
<dbReference type="EMBL" id="JAUQYP010000001">
    <property type="protein sequence ID" value="MDO8106089.1"/>
    <property type="molecule type" value="Genomic_DNA"/>
</dbReference>
<reference evidence="3 4" key="1">
    <citation type="submission" date="2023-07" db="EMBL/GenBank/DDBJ databases">
        <title>Description of novel actinomycetes strains, isolated from tidal flat sediment.</title>
        <authorList>
            <person name="Lu C."/>
        </authorList>
    </citation>
    <scope>NUCLEOTIDE SEQUENCE [LARGE SCALE GENOMIC DNA]</scope>
    <source>
        <strain evidence="3 4">SYSU T00b441</strain>
    </source>
</reference>
<keyword evidence="4" id="KW-1185">Reference proteome</keyword>
<feature type="region of interest" description="Disordered" evidence="1">
    <location>
        <begin position="235"/>
        <end position="296"/>
    </location>
</feature>
<accession>A0ABT9D7A2</accession>
<proteinExistence type="predicted"/>
<feature type="region of interest" description="Disordered" evidence="1">
    <location>
        <begin position="28"/>
        <end position="54"/>
    </location>
</feature>
<organism evidence="3 4">
    <name type="scientific">Actinotalea lenta</name>
    <dbReference type="NCBI Taxonomy" id="3064654"/>
    <lineage>
        <taxon>Bacteria</taxon>
        <taxon>Bacillati</taxon>
        <taxon>Actinomycetota</taxon>
        <taxon>Actinomycetes</taxon>
        <taxon>Micrococcales</taxon>
        <taxon>Cellulomonadaceae</taxon>
        <taxon>Actinotalea</taxon>
    </lineage>
</organism>
<dbReference type="RefSeq" id="WP_304599782.1">
    <property type="nucleotide sequence ID" value="NZ_JAUQYP010000001.1"/>
</dbReference>
<dbReference type="Proteomes" id="UP001232536">
    <property type="component" value="Unassembled WGS sequence"/>
</dbReference>
<evidence type="ECO:0000313" key="4">
    <source>
        <dbReference type="Proteomes" id="UP001232536"/>
    </source>
</evidence>
<evidence type="ECO:0000313" key="3">
    <source>
        <dbReference type="EMBL" id="MDO8106089.1"/>
    </source>
</evidence>
<feature type="compositionally biased region" description="Low complexity" evidence="1">
    <location>
        <begin position="28"/>
        <end position="41"/>
    </location>
</feature>
<feature type="region of interest" description="Disordered" evidence="1">
    <location>
        <begin position="110"/>
        <end position="159"/>
    </location>
</feature>
<feature type="compositionally biased region" description="Low complexity" evidence="1">
    <location>
        <begin position="119"/>
        <end position="157"/>
    </location>
</feature>
<gene>
    <name evidence="3" type="ORF">Q6348_02630</name>
</gene>
<feature type="compositionally biased region" description="Low complexity" evidence="1">
    <location>
        <begin position="237"/>
        <end position="286"/>
    </location>
</feature>
<sequence>MLRRHRRLAAAVALAGLTIAVAACTANEPPVTERSSTTRSTTPPPQQPDLQLPSAPTTVLDDATGVAASRALFADAPVVVLAPADDTAAQLWAASAAVALGAPMLLVQPEPSSTGTVGPSAATPADGTSSAGTSSAGASSAGASSAGTSSAATPSASRQAAEAPWRAEVRRLGAKAVLAVGDLRPSLAGLTVVHAPDPTAFDPSLGLGSGTALRVPVGDAVAAVAGLDRAHPALLVPAGPTGGPSVSPSAPTSGAPTPSAPTSGTPTSGTPTPSAAAGPALPRTTPAPAPGDGVLLTDGDASTLAAVATARAAGLPVATVPGGDPRASSATVRAVASVTDRSSHVLAVGPAFSALGGATQVDWRVRTAATGTELPGGGQLVFSHRRLVALYGTPGDPRLGVLGEQDLPATLERADDLAGTYQGLTKDRVEPSLEIIATIASRGAGPDGNYSDERPAADLLPWVKAAQEHGEFVILDLQPGRTDFLTQAKEYEELLSYPNVGLALDPEWRLKPDQVHLRQIGSVGIDEVNAVVTWLADLTRREQLPQKALVLHQFSLSMIHDREKLDTSRPELAIVVHADGQGGQPAKAGTWRALQRNAPSGLHWGWKNFLDEDHPVLTPEQTYQVTPAPVLVTYQ</sequence>
<keyword evidence="2" id="KW-0732">Signal</keyword>
<feature type="chain" id="PRO_5045919369" description="Lipoprotein" evidence="2">
    <location>
        <begin position="23"/>
        <end position="635"/>
    </location>
</feature>